<dbReference type="Proteomes" id="UP000076580">
    <property type="component" value="Chromosome 03"/>
</dbReference>
<organism evidence="2 3">
    <name type="scientific">Drechmeria coniospora</name>
    <name type="common">Nematophagous fungus</name>
    <name type="synonym">Meria coniospora</name>
    <dbReference type="NCBI Taxonomy" id="98403"/>
    <lineage>
        <taxon>Eukaryota</taxon>
        <taxon>Fungi</taxon>
        <taxon>Dikarya</taxon>
        <taxon>Ascomycota</taxon>
        <taxon>Pezizomycotina</taxon>
        <taxon>Sordariomycetes</taxon>
        <taxon>Hypocreomycetidae</taxon>
        <taxon>Hypocreales</taxon>
        <taxon>Ophiocordycipitaceae</taxon>
        <taxon>Drechmeria</taxon>
    </lineage>
</organism>
<dbReference type="CDD" id="cd03062">
    <property type="entry name" value="TRX_Fd_Sucrase"/>
    <property type="match status" value="1"/>
</dbReference>
<name>A0A151GD13_DRECN</name>
<sequence length="384" mass="41170">MTPPPAAAETSQPRASAPPRMPAKQMMAVSIKSLVSNVLGRVGGAGAGGNDGAGKVKSGLTELFAKTDPAVDGDECLHDCSSCTVRYPRAFKIDEEDLLYGQVKAWSTHVLVATGKADWVRDVADEKGSVMEAIGKADAPTNGKLMLSASNMPTPHDTTDYSEPTTLLLLPAFTLVRNAVPANVPTLINDLINRAPTTMSALQPANIPPTLPGPDPSIPALITRPCPHQAVILMCSQRTRDARCGQSAPLLRKELERHLRPLGLYRDLHDERPGGVGIYFISHVGGHKYSANVMVYRRRNAFGQDDVDDDDSNNNKSNDNGSGNGEGEGEGEGDAGAAQGIWLARVRPEDCENLVRYTVLKGKVVKPESQLRGGFDRMRGLTSW</sequence>
<evidence type="ECO:0000313" key="2">
    <source>
        <dbReference type="EMBL" id="KYK54992.1"/>
    </source>
</evidence>
<protein>
    <recommendedName>
        <fullName evidence="4">Sucrase/ferredoxin domain containing protein</fullName>
    </recommendedName>
</protein>
<dbReference type="Gene3D" id="3.40.30.10">
    <property type="entry name" value="Glutaredoxin"/>
    <property type="match status" value="1"/>
</dbReference>
<dbReference type="RefSeq" id="XP_040654344.1">
    <property type="nucleotide sequence ID" value="XM_040804240.1"/>
</dbReference>
<dbReference type="InParanoid" id="A0A151GD13"/>
<comment type="caution">
    <text evidence="2">The sequence shown here is derived from an EMBL/GenBank/DDBJ whole genome shotgun (WGS) entry which is preliminary data.</text>
</comment>
<dbReference type="InterPro" id="IPR036249">
    <property type="entry name" value="Thioredoxin-like_sf"/>
</dbReference>
<dbReference type="FunCoup" id="A0A151GD13">
    <property type="interactions" value="27"/>
</dbReference>
<evidence type="ECO:0000313" key="3">
    <source>
        <dbReference type="Proteomes" id="UP000076580"/>
    </source>
</evidence>
<keyword evidence="3" id="KW-1185">Reference proteome</keyword>
<accession>A0A151GD13</accession>
<dbReference type="SUPFAM" id="SSF52833">
    <property type="entry name" value="Thioredoxin-like"/>
    <property type="match status" value="1"/>
</dbReference>
<dbReference type="GeneID" id="63719596"/>
<dbReference type="PANTHER" id="PTHR31902:SF14">
    <property type="entry name" value="ACTIN PATCHES DISTAL PROTEIN 1"/>
    <property type="match status" value="1"/>
</dbReference>
<dbReference type="Pfam" id="PF06999">
    <property type="entry name" value="Suc_Fer-like"/>
    <property type="match status" value="1"/>
</dbReference>
<evidence type="ECO:0008006" key="4">
    <source>
        <dbReference type="Google" id="ProtNLM"/>
    </source>
</evidence>
<dbReference type="EMBL" id="LAYC01000003">
    <property type="protein sequence ID" value="KYK54992.1"/>
    <property type="molecule type" value="Genomic_DNA"/>
</dbReference>
<proteinExistence type="predicted"/>
<dbReference type="InterPro" id="IPR009737">
    <property type="entry name" value="Aim32/Apd1-like"/>
</dbReference>
<gene>
    <name evidence="2" type="ORF">DCS_06953</name>
</gene>
<dbReference type="AlphaFoldDB" id="A0A151GD13"/>
<reference evidence="2 3" key="1">
    <citation type="journal article" date="2016" name="Sci. Rep.">
        <title>Insights into Adaptations to a Near-Obligate Nematode Endoparasitic Lifestyle from the Finished Genome of Drechmeria coniospora.</title>
        <authorList>
            <person name="Zhang L."/>
            <person name="Zhou Z."/>
            <person name="Guo Q."/>
            <person name="Fokkens L."/>
            <person name="Miskei M."/>
            <person name="Pocsi I."/>
            <person name="Zhang W."/>
            <person name="Chen M."/>
            <person name="Wang L."/>
            <person name="Sun Y."/>
            <person name="Donzelli B.G."/>
            <person name="Gibson D.M."/>
            <person name="Nelson D.R."/>
            <person name="Luo J.G."/>
            <person name="Rep M."/>
            <person name="Liu H."/>
            <person name="Yang S."/>
            <person name="Wang J."/>
            <person name="Krasnoff S.B."/>
            <person name="Xu Y."/>
            <person name="Molnar I."/>
            <person name="Lin M."/>
        </authorList>
    </citation>
    <scope>NUCLEOTIDE SEQUENCE [LARGE SCALE GENOMIC DNA]</scope>
    <source>
        <strain evidence="2 3">ARSEF 6962</strain>
    </source>
</reference>
<feature type="region of interest" description="Disordered" evidence="1">
    <location>
        <begin position="303"/>
        <end position="335"/>
    </location>
</feature>
<feature type="region of interest" description="Disordered" evidence="1">
    <location>
        <begin position="1"/>
        <end position="23"/>
    </location>
</feature>
<evidence type="ECO:0000256" key="1">
    <source>
        <dbReference type="SAM" id="MobiDB-lite"/>
    </source>
</evidence>
<dbReference type="STRING" id="98403.A0A151GD13"/>
<dbReference type="PANTHER" id="PTHR31902">
    <property type="entry name" value="ACTIN PATCHES DISTAL PROTEIN 1"/>
    <property type="match status" value="1"/>
</dbReference>